<dbReference type="InterPro" id="IPR050736">
    <property type="entry name" value="Sensor_HK_Regulatory"/>
</dbReference>
<organism evidence="9 10">
    <name type="scientific">Luteolibacter luteus</name>
    <dbReference type="NCBI Taxonomy" id="2728835"/>
    <lineage>
        <taxon>Bacteria</taxon>
        <taxon>Pseudomonadati</taxon>
        <taxon>Verrucomicrobiota</taxon>
        <taxon>Verrucomicrobiia</taxon>
        <taxon>Verrucomicrobiales</taxon>
        <taxon>Verrucomicrobiaceae</taxon>
        <taxon>Luteolibacter</taxon>
    </lineage>
</organism>
<feature type="domain" description="Histidine kinase" evidence="8">
    <location>
        <begin position="314"/>
        <end position="531"/>
    </location>
</feature>
<dbReference type="AlphaFoldDB" id="A0A858RMZ6"/>
<accession>A0A858RMZ6</accession>
<dbReference type="Proteomes" id="UP000501812">
    <property type="component" value="Chromosome"/>
</dbReference>
<dbReference type="InterPro" id="IPR004358">
    <property type="entry name" value="Sig_transdc_His_kin-like_C"/>
</dbReference>
<keyword evidence="5 9" id="KW-0418">Kinase</keyword>
<dbReference type="EC" id="2.7.13.3" evidence="2"/>
<evidence type="ECO:0000259" key="8">
    <source>
        <dbReference type="PROSITE" id="PS50109"/>
    </source>
</evidence>
<dbReference type="SUPFAM" id="SSF47384">
    <property type="entry name" value="Homodimeric domain of signal transducing histidine kinase"/>
    <property type="match status" value="1"/>
</dbReference>
<feature type="transmembrane region" description="Helical" evidence="7">
    <location>
        <begin position="276"/>
        <end position="294"/>
    </location>
</feature>
<proteinExistence type="predicted"/>
<dbReference type="PANTHER" id="PTHR43711">
    <property type="entry name" value="TWO-COMPONENT HISTIDINE KINASE"/>
    <property type="match status" value="1"/>
</dbReference>
<dbReference type="Pfam" id="PF00512">
    <property type="entry name" value="HisKA"/>
    <property type="match status" value="1"/>
</dbReference>
<keyword evidence="4" id="KW-0808">Transferase</keyword>
<keyword evidence="7" id="KW-1133">Transmembrane helix</keyword>
<keyword evidence="7" id="KW-0812">Transmembrane</keyword>
<dbReference type="CDD" id="cd00075">
    <property type="entry name" value="HATPase"/>
    <property type="match status" value="1"/>
</dbReference>
<dbReference type="SUPFAM" id="SSF55874">
    <property type="entry name" value="ATPase domain of HSP90 chaperone/DNA topoisomerase II/histidine kinase"/>
    <property type="match status" value="1"/>
</dbReference>
<dbReference type="Gene3D" id="3.30.565.10">
    <property type="entry name" value="Histidine kinase-like ATPase, C-terminal domain"/>
    <property type="match status" value="1"/>
</dbReference>
<evidence type="ECO:0000256" key="7">
    <source>
        <dbReference type="SAM" id="Phobius"/>
    </source>
</evidence>
<dbReference type="CDD" id="cd00082">
    <property type="entry name" value="HisKA"/>
    <property type="match status" value="1"/>
</dbReference>
<dbReference type="Gene3D" id="1.10.287.130">
    <property type="match status" value="1"/>
</dbReference>
<evidence type="ECO:0000256" key="3">
    <source>
        <dbReference type="ARBA" id="ARBA00022553"/>
    </source>
</evidence>
<evidence type="ECO:0000313" key="10">
    <source>
        <dbReference type="Proteomes" id="UP000501812"/>
    </source>
</evidence>
<gene>
    <name evidence="9" type="ORF">HHL09_17700</name>
</gene>
<dbReference type="InterPro" id="IPR003594">
    <property type="entry name" value="HATPase_dom"/>
</dbReference>
<keyword evidence="10" id="KW-1185">Reference proteome</keyword>
<dbReference type="GO" id="GO:0000155">
    <property type="term" value="F:phosphorelay sensor kinase activity"/>
    <property type="evidence" value="ECO:0007669"/>
    <property type="project" value="InterPro"/>
</dbReference>
<protein>
    <recommendedName>
        <fullName evidence="2">histidine kinase</fullName>
        <ecNumber evidence="2">2.7.13.3</ecNumber>
    </recommendedName>
</protein>
<evidence type="ECO:0000256" key="4">
    <source>
        <dbReference type="ARBA" id="ARBA00022679"/>
    </source>
</evidence>
<dbReference type="InterPro" id="IPR005467">
    <property type="entry name" value="His_kinase_dom"/>
</dbReference>
<comment type="catalytic activity">
    <reaction evidence="1">
        <text>ATP + protein L-histidine = ADP + protein N-phospho-L-histidine.</text>
        <dbReference type="EC" id="2.7.13.3"/>
    </reaction>
</comment>
<dbReference type="InterPro" id="IPR036890">
    <property type="entry name" value="HATPase_C_sf"/>
</dbReference>
<dbReference type="PRINTS" id="PR00344">
    <property type="entry name" value="BCTRLSENSOR"/>
</dbReference>
<dbReference type="FunFam" id="3.30.565.10:FF:000006">
    <property type="entry name" value="Sensor histidine kinase WalK"/>
    <property type="match status" value="1"/>
</dbReference>
<evidence type="ECO:0000313" key="9">
    <source>
        <dbReference type="EMBL" id="QJE97540.1"/>
    </source>
</evidence>
<reference evidence="9 10" key="1">
    <citation type="submission" date="2020-04" db="EMBL/GenBank/DDBJ databases">
        <title>Luteolibacter sp. G-1-1-1 isolated from soil.</title>
        <authorList>
            <person name="Dahal R.H."/>
        </authorList>
    </citation>
    <scope>NUCLEOTIDE SEQUENCE [LARGE SCALE GENOMIC DNA]</scope>
    <source>
        <strain evidence="9 10">G-1-1-1</strain>
    </source>
</reference>
<keyword evidence="6" id="KW-0902">Two-component regulatory system</keyword>
<dbReference type="PROSITE" id="PS50109">
    <property type="entry name" value="HIS_KIN"/>
    <property type="match status" value="1"/>
</dbReference>
<keyword evidence="7" id="KW-0472">Membrane</keyword>
<dbReference type="InterPro" id="IPR003661">
    <property type="entry name" value="HisK_dim/P_dom"/>
</dbReference>
<keyword evidence="3" id="KW-0597">Phosphoprotein</keyword>
<dbReference type="KEGG" id="luo:HHL09_17700"/>
<evidence type="ECO:0000256" key="5">
    <source>
        <dbReference type="ARBA" id="ARBA00022777"/>
    </source>
</evidence>
<dbReference type="EMBL" id="CP051774">
    <property type="protein sequence ID" value="QJE97540.1"/>
    <property type="molecule type" value="Genomic_DNA"/>
</dbReference>
<dbReference type="RefSeq" id="WP_169455966.1">
    <property type="nucleotide sequence ID" value="NZ_CP051774.1"/>
</dbReference>
<evidence type="ECO:0000256" key="2">
    <source>
        <dbReference type="ARBA" id="ARBA00012438"/>
    </source>
</evidence>
<dbReference type="SMART" id="SM00388">
    <property type="entry name" value="HisKA"/>
    <property type="match status" value="1"/>
</dbReference>
<evidence type="ECO:0000256" key="6">
    <source>
        <dbReference type="ARBA" id="ARBA00023012"/>
    </source>
</evidence>
<sequence>MKRSSGSLSLVGQLLIVLVPLALLAALAWRGARAQERAVWEDLGREAELYATAVADRLARRLPEAVETAPRYPDPPAPGSVSPMDLVLDGSDIPALKALRDSPEAGNSPAGLPRRALATLRIMELAPQEQPPKELEELLVHDCPSILTETGLAKLDPEGSGALRHWRRGQKALALLDHEQRTGWILEGEKPWWLERDEKGAKFIAPETVQGLISGELGNLQHRDFLARLSLENSAGTTSAPFRSAPVAFARGLRVDVSLKSPESVAAAARGQERRIISLVALAAGICLWGLLLIQRTLQRERKLNEMKSQFVASVSHELRAPVASIRLMADALEEEKVPPETAKEFHRLIAREGARLSTLVGNVLDHARIEQGRKVWKMESCDLAALVKNTLRVMEPLAKEREISLEAGITPVESSVDADSIQQALVNLLDNAIKFSPKGSTIFTSLSIDEVLHDWTLSVNDPGPGIPEDEQARIFERFYRPGDELRRETQGTGIGLSLVKSIAEAHGGTVIVASKPGEGSTFTLRIPISA</sequence>
<dbReference type="PANTHER" id="PTHR43711:SF1">
    <property type="entry name" value="HISTIDINE KINASE 1"/>
    <property type="match status" value="1"/>
</dbReference>
<dbReference type="InterPro" id="IPR036097">
    <property type="entry name" value="HisK_dim/P_sf"/>
</dbReference>
<dbReference type="Pfam" id="PF02518">
    <property type="entry name" value="HATPase_c"/>
    <property type="match status" value="1"/>
</dbReference>
<name>A0A858RMZ6_9BACT</name>
<evidence type="ECO:0000256" key="1">
    <source>
        <dbReference type="ARBA" id="ARBA00000085"/>
    </source>
</evidence>
<dbReference type="SMART" id="SM00387">
    <property type="entry name" value="HATPase_c"/>
    <property type="match status" value="1"/>
</dbReference>